<dbReference type="Proteomes" id="UP000054937">
    <property type="component" value="Unassembled WGS sequence"/>
</dbReference>
<reference evidence="1 2" key="1">
    <citation type="journal article" date="2015" name="Sci. Rep.">
        <title>Genome of the facultative scuticociliatosis pathogen Pseudocohnilembus persalinus provides insight into its virulence through horizontal gene transfer.</title>
        <authorList>
            <person name="Xiong J."/>
            <person name="Wang G."/>
            <person name="Cheng J."/>
            <person name="Tian M."/>
            <person name="Pan X."/>
            <person name="Warren A."/>
            <person name="Jiang C."/>
            <person name="Yuan D."/>
            <person name="Miao W."/>
        </authorList>
    </citation>
    <scope>NUCLEOTIDE SEQUENCE [LARGE SCALE GENOMIC DNA]</scope>
    <source>
        <strain evidence="1">36N120E</strain>
    </source>
</reference>
<proteinExistence type="predicted"/>
<keyword evidence="2" id="KW-1185">Reference proteome</keyword>
<evidence type="ECO:0000313" key="2">
    <source>
        <dbReference type="Proteomes" id="UP000054937"/>
    </source>
</evidence>
<dbReference type="EMBL" id="LDAU01000202">
    <property type="protein sequence ID" value="KRW99936.1"/>
    <property type="molecule type" value="Genomic_DNA"/>
</dbReference>
<name>A0A0V0QCK9_PSEPJ</name>
<dbReference type="InParanoid" id="A0A0V0QCK9"/>
<evidence type="ECO:0000313" key="1">
    <source>
        <dbReference type="EMBL" id="KRW99936.1"/>
    </source>
</evidence>
<comment type="caution">
    <text evidence="1">The sequence shown here is derived from an EMBL/GenBank/DDBJ whole genome shotgun (WGS) entry which is preliminary data.</text>
</comment>
<sequence length="154" mass="18124">MLKSYLKFDENFISIYRVYKLVRVYTHIVYILGYRNFSTFISGNSNHDAVYKLQFQNPQFLFKLYIRSLRFSIVNQMITPMDYTPEKFNDSLSEKANNQIKEVVCYSSQNNDNQSSSAGNTPCKKLKNNSDFSFNNKISNTTSIINKNQFREKQ</sequence>
<organism evidence="1 2">
    <name type="scientific">Pseudocohnilembus persalinus</name>
    <name type="common">Ciliate</name>
    <dbReference type="NCBI Taxonomy" id="266149"/>
    <lineage>
        <taxon>Eukaryota</taxon>
        <taxon>Sar</taxon>
        <taxon>Alveolata</taxon>
        <taxon>Ciliophora</taxon>
        <taxon>Intramacronucleata</taxon>
        <taxon>Oligohymenophorea</taxon>
        <taxon>Scuticociliatia</taxon>
        <taxon>Philasterida</taxon>
        <taxon>Pseudocohnilembidae</taxon>
        <taxon>Pseudocohnilembus</taxon>
    </lineage>
</organism>
<gene>
    <name evidence="1" type="ORF">PPERSA_12612</name>
</gene>
<protein>
    <submittedName>
        <fullName evidence="1">Uncharacterized protein</fullName>
    </submittedName>
</protein>
<accession>A0A0V0QCK9</accession>
<dbReference type="AlphaFoldDB" id="A0A0V0QCK9"/>